<organism evidence="2 3">
    <name type="scientific">Candidatus Shapirobacteria bacterium CG_4_9_14_0_2_um_filter_39_11</name>
    <dbReference type="NCBI Taxonomy" id="1974478"/>
    <lineage>
        <taxon>Bacteria</taxon>
        <taxon>Candidatus Shapironibacteriota</taxon>
    </lineage>
</organism>
<feature type="transmembrane region" description="Helical" evidence="1">
    <location>
        <begin position="189"/>
        <end position="206"/>
    </location>
</feature>
<keyword evidence="1" id="KW-0472">Membrane</keyword>
<dbReference type="Proteomes" id="UP000229816">
    <property type="component" value="Unassembled WGS sequence"/>
</dbReference>
<feature type="transmembrane region" description="Helical" evidence="1">
    <location>
        <begin position="236"/>
        <end position="257"/>
    </location>
</feature>
<feature type="transmembrane region" description="Helical" evidence="1">
    <location>
        <begin position="290"/>
        <end position="308"/>
    </location>
</feature>
<protein>
    <recommendedName>
        <fullName evidence="4">Glycosyltransferase RgtA/B/C/D-like domain-containing protein</fullName>
    </recommendedName>
</protein>
<dbReference type="AlphaFoldDB" id="A0A2M8ETG2"/>
<comment type="caution">
    <text evidence="2">The sequence shown here is derived from an EMBL/GenBank/DDBJ whole genome shotgun (WGS) entry which is preliminary data.</text>
</comment>
<name>A0A2M8ETG2_9BACT</name>
<evidence type="ECO:0000256" key="1">
    <source>
        <dbReference type="SAM" id="Phobius"/>
    </source>
</evidence>
<feature type="transmembrane region" description="Helical" evidence="1">
    <location>
        <begin position="212"/>
        <end position="229"/>
    </location>
</feature>
<evidence type="ECO:0008006" key="4">
    <source>
        <dbReference type="Google" id="ProtNLM"/>
    </source>
</evidence>
<dbReference type="EMBL" id="PFSF01000009">
    <property type="protein sequence ID" value="PJC28400.1"/>
    <property type="molecule type" value="Genomic_DNA"/>
</dbReference>
<evidence type="ECO:0000313" key="2">
    <source>
        <dbReference type="EMBL" id="PJC28400.1"/>
    </source>
</evidence>
<keyword evidence="1" id="KW-1133">Transmembrane helix</keyword>
<evidence type="ECO:0000313" key="3">
    <source>
        <dbReference type="Proteomes" id="UP000229816"/>
    </source>
</evidence>
<accession>A0A2M8ETG2</accession>
<feature type="transmembrane region" description="Helical" evidence="1">
    <location>
        <begin position="313"/>
        <end position="330"/>
    </location>
</feature>
<reference evidence="3" key="1">
    <citation type="submission" date="2017-09" db="EMBL/GenBank/DDBJ databases">
        <title>Depth-based differentiation of microbial function through sediment-hosted aquifers and enrichment of novel symbionts in the deep terrestrial subsurface.</title>
        <authorList>
            <person name="Probst A.J."/>
            <person name="Ladd B."/>
            <person name="Jarett J.K."/>
            <person name="Geller-Mcgrath D.E."/>
            <person name="Sieber C.M.K."/>
            <person name="Emerson J.B."/>
            <person name="Anantharaman K."/>
            <person name="Thomas B.C."/>
            <person name="Malmstrom R."/>
            <person name="Stieglmeier M."/>
            <person name="Klingl A."/>
            <person name="Woyke T."/>
            <person name="Ryan C.M."/>
            <person name="Banfield J.F."/>
        </authorList>
    </citation>
    <scope>NUCLEOTIDE SEQUENCE [LARGE SCALE GENOMIC DNA]</scope>
</reference>
<gene>
    <name evidence="2" type="ORF">CO054_00370</name>
</gene>
<feature type="transmembrane region" description="Helical" evidence="1">
    <location>
        <begin position="133"/>
        <end position="153"/>
    </location>
</feature>
<feature type="transmembrane region" description="Helical" evidence="1">
    <location>
        <begin position="79"/>
        <end position="95"/>
    </location>
</feature>
<keyword evidence="1" id="KW-0812">Transmembrane</keyword>
<feature type="transmembrane region" description="Helical" evidence="1">
    <location>
        <begin position="159"/>
        <end position="177"/>
    </location>
</feature>
<feature type="non-terminal residue" evidence="2">
    <location>
        <position position="331"/>
    </location>
</feature>
<sequence length="331" mass="37728">MKFSLTSLIFILAFLFASFIFLAHYKIVGNGVWGDGRYYYSYVRSLVIDGDFNFVNELQHFSILASETKTGMRVNMGPAIFWLPFFLLAHLIARGDGYSHIYQIFTGLGAVFYGTLGLYYSFLLTKEYFSKKIALVAILGIWLGSNLFFYTAVDPINSHPVSFFVASILVYYWQKFLKNKQSLLLRNKKLGLLVILGLLVGFLGVVRNQDMIIALPIVISLIWVSKERIKELFSRIGIFLISLMVGFLPQLIVWKIVYGEIKSPYFIFGGQFNWLNPQILSVLFSSNNGLFYYSPILVLSLIGLVYFYKKSNLLAISGILSFLIYLYVVAS</sequence>
<feature type="transmembrane region" description="Helical" evidence="1">
    <location>
        <begin position="101"/>
        <end position="121"/>
    </location>
</feature>
<proteinExistence type="predicted"/>
<feature type="transmembrane region" description="Helical" evidence="1">
    <location>
        <begin position="6"/>
        <end position="25"/>
    </location>
</feature>